<dbReference type="Proteomes" id="UP001221217">
    <property type="component" value="Unassembled WGS sequence"/>
</dbReference>
<evidence type="ECO:0000313" key="1">
    <source>
        <dbReference type="EMBL" id="MDC7225508.1"/>
    </source>
</evidence>
<proteinExistence type="predicted"/>
<dbReference type="AlphaFoldDB" id="A0AAJ1IA67"/>
<dbReference type="EMBL" id="JAQQAL010000007">
    <property type="protein sequence ID" value="MDC7225508.1"/>
    <property type="molecule type" value="Genomic_DNA"/>
</dbReference>
<evidence type="ECO:0000313" key="2">
    <source>
        <dbReference type="Proteomes" id="UP001221217"/>
    </source>
</evidence>
<reference evidence="1 2" key="1">
    <citation type="submission" date="2022-12" db="EMBL/GenBank/DDBJ databases">
        <title>Metagenome assembled genome from gulf of manar.</title>
        <authorList>
            <person name="Kohli P."/>
            <person name="Pk S."/>
            <person name="Venkata Ramana C."/>
            <person name="Sasikala C."/>
        </authorList>
    </citation>
    <scope>NUCLEOTIDE SEQUENCE [LARGE SCALE GENOMIC DNA]</scope>
    <source>
        <strain evidence="1">JB008</strain>
    </source>
</reference>
<gene>
    <name evidence="1" type="ORF">PQJ61_01945</name>
</gene>
<organism evidence="1 2">
    <name type="scientific">Candidatus Thalassospirochaeta sargassi</name>
    <dbReference type="NCBI Taxonomy" id="3119039"/>
    <lineage>
        <taxon>Bacteria</taxon>
        <taxon>Pseudomonadati</taxon>
        <taxon>Spirochaetota</taxon>
        <taxon>Spirochaetia</taxon>
        <taxon>Spirochaetales</taxon>
        <taxon>Spirochaetaceae</taxon>
        <taxon>Candidatus Thalassospirochaeta</taxon>
    </lineage>
</organism>
<name>A0AAJ1IA67_9SPIO</name>
<protein>
    <submittedName>
        <fullName evidence="1">Uncharacterized protein</fullName>
    </submittedName>
</protein>
<sequence>MMKRLVPALFITAALCSGCGNNPPELKQIYNQINFINTPGSDTVLAEMVVYINTDDEDGSDDIISMNVIHEKSELYWTADSDSWIERDSRGMKWSGSHHISMPDGGLLPAGEYRVLITDKAGERDEDTIFVPLIKNVPDVRSFPEIMFADEGTFELKSPESGNTISFYDPAGRLLGAYRATAGLVNIESLRDGTSVLKKYRTVTAAYYNNRIGAGIVSGPYARPENSK</sequence>
<accession>A0AAJ1IA67</accession>
<comment type="caution">
    <text evidence="1">The sequence shown here is derived from an EMBL/GenBank/DDBJ whole genome shotgun (WGS) entry which is preliminary data.</text>
</comment>